<feature type="transmembrane region" description="Helical" evidence="1">
    <location>
        <begin position="12"/>
        <end position="36"/>
    </location>
</feature>
<feature type="transmembrane region" description="Helical" evidence="1">
    <location>
        <begin position="356"/>
        <end position="377"/>
    </location>
</feature>
<keyword evidence="3" id="KW-1185">Reference proteome</keyword>
<evidence type="ECO:0000313" key="3">
    <source>
        <dbReference type="Proteomes" id="UP000251995"/>
    </source>
</evidence>
<feature type="transmembrane region" description="Helical" evidence="1">
    <location>
        <begin position="384"/>
        <end position="401"/>
    </location>
</feature>
<protein>
    <submittedName>
        <fullName evidence="2">Uncharacterized protein</fullName>
    </submittedName>
</protein>
<sequence length="560" mass="58390">MSRGITLWGRHHHVMPCIAVAVLAAAAVRGLVLLIAADGGTVEVAPLWVATVAAVPPLFMFTTETDADRAAPRSLAARRWTLLGIAVLVSGLISLAAFPTTIGEWGFVAAWRDAVALLGLGLLSLTVLPPAAIWVTPLVAALASMLFSWPLHPTLSLGLWGALHAPADAFLDPGVPNLSIPLCLLIGVAGIATFANGLTWAPRTFTSKAQQPRQNAMTHRRSGTRGIRSASLTVPMACLVAVVSAWPWMTSLSGWGGSPRLLLAFEVPGSVFIAVACAVLLGVVSGQYRWRSGVAVWQRLSTRPAWTLPARAAGKAAATAVAAVGAPALAMALVTAGDLARHGVGADVVATEFLAGWPPTLLVLAEVAVGAALGACAGWWTGRIWMAPACLIVALAVMIAVPRPPGQDVDRKWAERYGYTACQTVPGHDVRVCAPAPDKGYLPAAAASLSQIYSQSPHPEALPRLVRLTTTGTMGGNIHPKGLNNPPDIGAHGSRGLAPPHQFASDAMSSTDAGRSLAYSTEAWCTGTDLLDLQKLFGVDEYAQTPTMDKTLAALKTCRV</sequence>
<reference evidence="2 3" key="1">
    <citation type="submission" date="2017-12" db="EMBL/GenBank/DDBJ databases">
        <title>The whole genome sequence of the Acidipropionibacterium virtanenii sp. nov. type strain JS278.</title>
        <authorList>
            <person name="Laine P."/>
            <person name="Deptula P."/>
            <person name="Varmanen P."/>
            <person name="Auvinen P."/>
        </authorList>
    </citation>
    <scope>NUCLEOTIDE SEQUENCE [LARGE SCALE GENOMIC DNA]</scope>
    <source>
        <strain evidence="2 3">JS278</strain>
    </source>
</reference>
<proteinExistence type="predicted"/>
<feature type="transmembrane region" description="Helical" evidence="1">
    <location>
        <begin position="105"/>
        <end position="125"/>
    </location>
</feature>
<dbReference type="KEGG" id="acij:JS278_00274"/>
<accession>A0A344UQC3</accession>
<evidence type="ECO:0000313" key="2">
    <source>
        <dbReference type="EMBL" id="AXE37471.1"/>
    </source>
</evidence>
<gene>
    <name evidence="2" type="ORF">JS278_00274</name>
</gene>
<feature type="transmembrane region" description="Helical" evidence="1">
    <location>
        <begin position="230"/>
        <end position="249"/>
    </location>
</feature>
<evidence type="ECO:0000256" key="1">
    <source>
        <dbReference type="SAM" id="Phobius"/>
    </source>
</evidence>
<feature type="transmembrane region" description="Helical" evidence="1">
    <location>
        <begin position="80"/>
        <end position="99"/>
    </location>
</feature>
<name>A0A344UQC3_9ACTN</name>
<feature type="transmembrane region" description="Helical" evidence="1">
    <location>
        <begin position="261"/>
        <end position="284"/>
    </location>
</feature>
<keyword evidence="1" id="KW-0472">Membrane</keyword>
<feature type="transmembrane region" description="Helical" evidence="1">
    <location>
        <begin position="42"/>
        <end position="59"/>
    </location>
</feature>
<dbReference type="Proteomes" id="UP000251995">
    <property type="component" value="Chromosome"/>
</dbReference>
<dbReference type="EMBL" id="CP025198">
    <property type="protein sequence ID" value="AXE37471.1"/>
    <property type="molecule type" value="Genomic_DNA"/>
</dbReference>
<organism evidence="2 3">
    <name type="scientific">Acidipropionibacterium virtanenii</name>
    <dbReference type="NCBI Taxonomy" id="2057246"/>
    <lineage>
        <taxon>Bacteria</taxon>
        <taxon>Bacillati</taxon>
        <taxon>Actinomycetota</taxon>
        <taxon>Actinomycetes</taxon>
        <taxon>Propionibacteriales</taxon>
        <taxon>Propionibacteriaceae</taxon>
        <taxon>Acidipropionibacterium</taxon>
    </lineage>
</organism>
<keyword evidence="1" id="KW-1133">Transmembrane helix</keyword>
<dbReference type="AlphaFoldDB" id="A0A344UQC3"/>
<feature type="transmembrane region" description="Helical" evidence="1">
    <location>
        <begin position="316"/>
        <end position="336"/>
    </location>
</feature>
<keyword evidence="1" id="KW-0812">Transmembrane</keyword>
<feature type="transmembrane region" description="Helical" evidence="1">
    <location>
        <begin position="178"/>
        <end position="201"/>
    </location>
</feature>